<evidence type="ECO:0000313" key="2">
    <source>
        <dbReference type="EMBL" id="GAA2899197.1"/>
    </source>
</evidence>
<reference evidence="2 3" key="1">
    <citation type="journal article" date="2019" name="Int. J. Syst. Evol. Microbiol.">
        <title>The Global Catalogue of Microorganisms (GCM) 10K type strain sequencing project: providing services to taxonomists for standard genome sequencing and annotation.</title>
        <authorList>
            <consortium name="The Broad Institute Genomics Platform"/>
            <consortium name="The Broad Institute Genome Sequencing Center for Infectious Disease"/>
            <person name="Wu L."/>
            <person name="Ma J."/>
        </authorList>
    </citation>
    <scope>NUCLEOTIDE SEQUENCE [LARGE SCALE GENOMIC DNA]</scope>
    <source>
        <strain evidence="2 3">JCM 6242</strain>
    </source>
</reference>
<dbReference type="InterPro" id="IPR032528">
    <property type="entry name" value="Ribosom_S30AE_C"/>
</dbReference>
<dbReference type="Pfam" id="PF16321">
    <property type="entry name" value="Ribosom_S30AE_C"/>
    <property type="match status" value="2"/>
</dbReference>
<evidence type="ECO:0000259" key="1">
    <source>
        <dbReference type="Pfam" id="PF16321"/>
    </source>
</evidence>
<proteinExistence type="predicted"/>
<protein>
    <submittedName>
        <fullName evidence="2">HPF/RaiA family ribosome-associated protein</fullName>
    </submittedName>
</protein>
<dbReference type="Gene3D" id="3.30.160.100">
    <property type="entry name" value="Ribosome hibernation promotion factor-like"/>
    <property type="match status" value="1"/>
</dbReference>
<dbReference type="InterPro" id="IPR036567">
    <property type="entry name" value="RHF-like"/>
</dbReference>
<organism evidence="2 3">
    <name type="scientific">Streptosporangium fragile</name>
    <dbReference type="NCBI Taxonomy" id="46186"/>
    <lineage>
        <taxon>Bacteria</taxon>
        <taxon>Bacillati</taxon>
        <taxon>Actinomycetota</taxon>
        <taxon>Actinomycetes</taxon>
        <taxon>Streptosporangiales</taxon>
        <taxon>Streptosporangiaceae</taxon>
        <taxon>Streptosporangium</taxon>
    </lineage>
</organism>
<feature type="domain" description="Sigma 54 modulation/S30EA ribosomal protein C-terminal" evidence="1">
    <location>
        <begin position="219"/>
        <end position="263"/>
    </location>
</feature>
<dbReference type="EMBL" id="BAAAVI010000064">
    <property type="protein sequence ID" value="GAA2899197.1"/>
    <property type="molecule type" value="Genomic_DNA"/>
</dbReference>
<keyword evidence="3" id="KW-1185">Reference proteome</keyword>
<evidence type="ECO:0000313" key="3">
    <source>
        <dbReference type="Proteomes" id="UP001500831"/>
    </source>
</evidence>
<dbReference type="InterPro" id="IPR050574">
    <property type="entry name" value="HPF/YfiA_ribosome-assoc"/>
</dbReference>
<dbReference type="RefSeq" id="WP_344979468.1">
    <property type="nucleotide sequence ID" value="NZ_BAAAVI010000064.1"/>
</dbReference>
<gene>
    <name evidence="2" type="ORF">GCM10010517_64700</name>
</gene>
<dbReference type="PANTHER" id="PTHR33231:SF1">
    <property type="entry name" value="30S RIBOSOMAL PROTEIN"/>
    <property type="match status" value="1"/>
</dbReference>
<feature type="domain" description="Sigma 54 modulation/S30EA ribosomal protein C-terminal" evidence="1">
    <location>
        <begin position="143"/>
        <end position="193"/>
    </location>
</feature>
<dbReference type="Proteomes" id="UP001500831">
    <property type="component" value="Unassembled WGS sequence"/>
</dbReference>
<name>A0ABN3W7D1_9ACTN</name>
<dbReference type="InterPro" id="IPR038416">
    <property type="entry name" value="Ribosom_S30AE_C_sf"/>
</dbReference>
<dbReference type="Gene3D" id="3.30.505.50">
    <property type="entry name" value="Sigma 54 modulation/S30EA ribosomal protein, C-terminal domain"/>
    <property type="match status" value="2"/>
</dbReference>
<dbReference type="SUPFAM" id="SSF69754">
    <property type="entry name" value="Ribosome binding protein Y (YfiA homologue)"/>
    <property type="match status" value="1"/>
</dbReference>
<sequence>MNRRHTSIALDPGDVQVEAHGAIAAAAADDARRMVAGLTSTAHEPVLHARVKLGASADPAVARPCTAQANIDVNGRIVRAQASAESMHRAVRLLGDRLQIRLRRTARDWESLRGRYSADADHEWRRSSPPRPPLPYFPRPAGERRIVRHKAYELARATVEEAAFDLEQLDYDFHLFTEALTGQDSVICRSDDGYRLAQLDPQPHRLGPTSVPLTVSAMPAPVLDAAEAAERLEITGLPFVFFTDAATGRGNVVYHRYDGHYGLITPSA</sequence>
<dbReference type="PANTHER" id="PTHR33231">
    <property type="entry name" value="30S RIBOSOMAL PROTEIN"/>
    <property type="match status" value="1"/>
</dbReference>
<comment type="caution">
    <text evidence="2">The sequence shown here is derived from an EMBL/GenBank/DDBJ whole genome shotgun (WGS) entry which is preliminary data.</text>
</comment>
<accession>A0ABN3W7D1</accession>